<gene>
    <name evidence="6" type="primary">aad-a_0</name>
    <name evidence="6" type="ORF">EYF80_020251</name>
</gene>
<keyword evidence="2" id="KW-0645">Protease</keyword>
<evidence type="ECO:0000313" key="7">
    <source>
        <dbReference type="Proteomes" id="UP000314294"/>
    </source>
</evidence>
<dbReference type="InterPro" id="IPR029062">
    <property type="entry name" value="Class_I_gatase-like"/>
</dbReference>
<protein>
    <submittedName>
        <fullName evidence="6">Alpha-aspartyl dipeptidase</fullName>
    </submittedName>
</protein>
<organism evidence="6 7">
    <name type="scientific">Liparis tanakae</name>
    <name type="common">Tanaka's snailfish</name>
    <dbReference type="NCBI Taxonomy" id="230148"/>
    <lineage>
        <taxon>Eukaryota</taxon>
        <taxon>Metazoa</taxon>
        <taxon>Chordata</taxon>
        <taxon>Craniata</taxon>
        <taxon>Vertebrata</taxon>
        <taxon>Euteleostomi</taxon>
        <taxon>Actinopterygii</taxon>
        <taxon>Neopterygii</taxon>
        <taxon>Teleostei</taxon>
        <taxon>Neoteleostei</taxon>
        <taxon>Acanthomorphata</taxon>
        <taxon>Eupercaria</taxon>
        <taxon>Perciformes</taxon>
        <taxon>Cottioidei</taxon>
        <taxon>Cottales</taxon>
        <taxon>Liparidae</taxon>
        <taxon>Liparis</taxon>
    </lineage>
</organism>
<comment type="similarity">
    <text evidence="1">Belongs to the peptidase S51 family.</text>
</comment>
<dbReference type="Pfam" id="PF03575">
    <property type="entry name" value="Peptidase_S51"/>
    <property type="match status" value="1"/>
</dbReference>
<accession>A0A4Z2HUR6</accession>
<evidence type="ECO:0000313" key="6">
    <source>
        <dbReference type="EMBL" id="TNN69606.1"/>
    </source>
</evidence>
<dbReference type="GO" id="GO:0008236">
    <property type="term" value="F:serine-type peptidase activity"/>
    <property type="evidence" value="ECO:0007669"/>
    <property type="project" value="UniProtKB-KW"/>
</dbReference>
<comment type="caution">
    <text evidence="6">The sequence shown here is derived from an EMBL/GenBank/DDBJ whole genome shotgun (WGS) entry which is preliminary data.</text>
</comment>
<reference evidence="6 7" key="1">
    <citation type="submission" date="2019-03" db="EMBL/GenBank/DDBJ databases">
        <title>First draft genome of Liparis tanakae, snailfish: a comprehensive survey of snailfish specific genes.</title>
        <authorList>
            <person name="Kim W."/>
            <person name="Song I."/>
            <person name="Jeong J.-H."/>
            <person name="Kim D."/>
            <person name="Kim S."/>
            <person name="Ryu S."/>
            <person name="Song J.Y."/>
            <person name="Lee S.K."/>
        </authorList>
    </citation>
    <scope>NUCLEOTIDE SEQUENCE [LARGE SCALE GENOMIC DNA]</scope>
    <source>
        <tissue evidence="6">Muscle</tissue>
    </source>
</reference>
<feature type="region of interest" description="Disordered" evidence="5">
    <location>
        <begin position="139"/>
        <end position="183"/>
    </location>
</feature>
<evidence type="ECO:0000256" key="1">
    <source>
        <dbReference type="ARBA" id="ARBA00006534"/>
    </source>
</evidence>
<dbReference type="SUPFAM" id="SSF52317">
    <property type="entry name" value="Class I glutamine amidotransferase-like"/>
    <property type="match status" value="1"/>
</dbReference>
<dbReference type="InterPro" id="IPR005320">
    <property type="entry name" value="Peptidase_S51"/>
</dbReference>
<dbReference type="PANTHER" id="PTHR20842:SF0">
    <property type="entry name" value="ALPHA-ASPARTYL DIPEPTIDASE"/>
    <property type="match status" value="1"/>
</dbReference>
<dbReference type="Gene3D" id="3.40.50.880">
    <property type="match status" value="1"/>
</dbReference>
<keyword evidence="7" id="KW-1185">Reference proteome</keyword>
<dbReference type="GO" id="GO:0006508">
    <property type="term" value="P:proteolysis"/>
    <property type="evidence" value="ECO:0007669"/>
    <property type="project" value="UniProtKB-KW"/>
</dbReference>
<sequence length="183" mass="20920">MKRRLLLVSNSTLHGGGYLEHCEQHVGRFFGRWVHARARTDRHAHAQLSYELDSVHEAEDPVEAVRRAEAIFIGGGNTFRLLKSLYDNQLLTEIRRRVLEVFPLLCDRARDAQTGLSRRRRRRRLICCDYITEPNWHEKSHTERHTELAERAGPRAPAPITPPRTSHSGGLMRGGSRAPACTV</sequence>
<name>A0A4Z2HUR6_9TELE</name>
<evidence type="ECO:0000256" key="2">
    <source>
        <dbReference type="ARBA" id="ARBA00022670"/>
    </source>
</evidence>
<dbReference type="PANTHER" id="PTHR20842">
    <property type="entry name" value="PROTEASE S51 ALPHA-ASPARTYL DIPEPTIDASE"/>
    <property type="match status" value="1"/>
</dbReference>
<proteinExistence type="inferred from homology"/>
<evidence type="ECO:0000256" key="3">
    <source>
        <dbReference type="ARBA" id="ARBA00022801"/>
    </source>
</evidence>
<dbReference type="OrthoDB" id="10052168at2759"/>
<keyword evidence="4" id="KW-0720">Serine protease</keyword>
<dbReference type="EMBL" id="SRLO01000174">
    <property type="protein sequence ID" value="TNN69606.1"/>
    <property type="molecule type" value="Genomic_DNA"/>
</dbReference>
<dbReference type="Proteomes" id="UP000314294">
    <property type="component" value="Unassembled WGS sequence"/>
</dbReference>
<evidence type="ECO:0000256" key="5">
    <source>
        <dbReference type="SAM" id="MobiDB-lite"/>
    </source>
</evidence>
<evidence type="ECO:0000256" key="4">
    <source>
        <dbReference type="ARBA" id="ARBA00022825"/>
    </source>
</evidence>
<dbReference type="AlphaFoldDB" id="A0A4Z2HUR6"/>
<keyword evidence="3" id="KW-0378">Hydrolase</keyword>
<feature type="compositionally biased region" description="Basic and acidic residues" evidence="5">
    <location>
        <begin position="139"/>
        <end position="153"/>
    </location>
</feature>